<dbReference type="RefSeq" id="WP_322185657.1">
    <property type="nucleotide sequence ID" value="NZ_JAXLPB010000001.1"/>
</dbReference>
<proteinExistence type="inferred from homology"/>
<comment type="caution">
    <text evidence="8">The sequence shown here is derived from an EMBL/GenBank/DDBJ whole genome shotgun (WGS) entry which is preliminary data.</text>
</comment>
<comment type="similarity">
    <text evidence="2">Belongs to the thioredoxin family. DsbE subfamily.</text>
</comment>
<evidence type="ECO:0000256" key="3">
    <source>
        <dbReference type="ARBA" id="ARBA00022748"/>
    </source>
</evidence>
<keyword evidence="6" id="KW-0812">Transmembrane</keyword>
<keyword evidence="6" id="KW-1133">Transmembrane helix</keyword>
<sequence length="216" mass="23510">MSDPENRKTPTPRKPFSIRRGILVALPLILFAGLAGLFFDALYQNQLGRDITEIPSVLIDKPAPKTVLPALDGVATADGRPMPGLDLTTPPTKPMLVNVFASWCGPCRQEHPFLMELSHDERLDIVAINYKDQPANARGFLESLGNPYDAIGVDQKGSATIDWGVYGVPESFLVSPDGRIVFKQTGPLSEEAFRTELLPALENLLDGQDTPDSPTS</sequence>
<dbReference type="PANTHER" id="PTHR42852">
    <property type="entry name" value="THIOL:DISULFIDE INTERCHANGE PROTEIN DSBE"/>
    <property type="match status" value="1"/>
</dbReference>
<keyword evidence="9" id="KW-1185">Reference proteome</keyword>
<dbReference type="InterPro" id="IPR017937">
    <property type="entry name" value="Thioredoxin_CS"/>
</dbReference>
<evidence type="ECO:0000256" key="6">
    <source>
        <dbReference type="SAM" id="Phobius"/>
    </source>
</evidence>
<evidence type="ECO:0000256" key="4">
    <source>
        <dbReference type="ARBA" id="ARBA00023157"/>
    </source>
</evidence>
<dbReference type="EMBL" id="JAXLPB010000001">
    <property type="protein sequence ID" value="MDY8108211.1"/>
    <property type="molecule type" value="Genomic_DNA"/>
</dbReference>
<dbReference type="NCBIfam" id="TIGR00385">
    <property type="entry name" value="dsbE"/>
    <property type="match status" value="1"/>
</dbReference>
<dbReference type="Proteomes" id="UP001294412">
    <property type="component" value="Unassembled WGS sequence"/>
</dbReference>
<evidence type="ECO:0000259" key="7">
    <source>
        <dbReference type="PROSITE" id="PS51352"/>
    </source>
</evidence>
<reference evidence="8 9" key="1">
    <citation type="submission" date="2023-12" db="EMBL/GenBank/DDBJ databases">
        <title>Description of Novel Strain Fulvimarina sp. 2208YS6-2-32 isolated from Uroteuthis (Photololigo) edulis.</title>
        <authorList>
            <person name="Park J.-S."/>
        </authorList>
    </citation>
    <scope>NUCLEOTIDE SEQUENCE [LARGE SCALE GENOMIC DNA]</scope>
    <source>
        <strain evidence="8 9">2208YS6-2-32</strain>
    </source>
</reference>
<evidence type="ECO:0000256" key="5">
    <source>
        <dbReference type="ARBA" id="ARBA00023284"/>
    </source>
</evidence>
<dbReference type="PROSITE" id="PS00194">
    <property type="entry name" value="THIOREDOXIN_1"/>
    <property type="match status" value="1"/>
</dbReference>
<dbReference type="Gene3D" id="3.40.30.10">
    <property type="entry name" value="Glutaredoxin"/>
    <property type="match status" value="1"/>
</dbReference>
<comment type="subcellular location">
    <subcellularLocation>
        <location evidence="1">Cell envelope</location>
    </subcellularLocation>
</comment>
<dbReference type="PANTHER" id="PTHR42852:SF6">
    <property type="entry name" value="THIOL:DISULFIDE INTERCHANGE PROTEIN DSBE"/>
    <property type="match status" value="1"/>
</dbReference>
<organism evidence="8 9">
    <name type="scientific">Fulvimarina uroteuthidis</name>
    <dbReference type="NCBI Taxonomy" id="3098149"/>
    <lineage>
        <taxon>Bacteria</taxon>
        <taxon>Pseudomonadati</taxon>
        <taxon>Pseudomonadota</taxon>
        <taxon>Alphaproteobacteria</taxon>
        <taxon>Hyphomicrobiales</taxon>
        <taxon>Aurantimonadaceae</taxon>
        <taxon>Fulvimarina</taxon>
    </lineage>
</organism>
<dbReference type="InterPro" id="IPR004799">
    <property type="entry name" value="Periplasmic_diS_OxRdtase_DsbE"/>
</dbReference>
<keyword evidence="4" id="KW-1015">Disulfide bond</keyword>
<dbReference type="InterPro" id="IPR013766">
    <property type="entry name" value="Thioredoxin_domain"/>
</dbReference>
<keyword evidence="6" id="KW-0472">Membrane</keyword>
<protein>
    <submittedName>
        <fullName evidence="8">DsbE family thiol:disulfide interchange protein</fullName>
    </submittedName>
</protein>
<keyword evidence="5" id="KW-0676">Redox-active center</keyword>
<dbReference type="PROSITE" id="PS51352">
    <property type="entry name" value="THIOREDOXIN_2"/>
    <property type="match status" value="1"/>
</dbReference>
<evidence type="ECO:0000313" key="8">
    <source>
        <dbReference type="EMBL" id="MDY8108211.1"/>
    </source>
</evidence>
<dbReference type="Pfam" id="PF08534">
    <property type="entry name" value="Redoxin"/>
    <property type="match status" value="1"/>
</dbReference>
<dbReference type="CDD" id="cd03010">
    <property type="entry name" value="TlpA_like_DsbE"/>
    <property type="match status" value="1"/>
</dbReference>
<feature type="domain" description="Thioredoxin" evidence="7">
    <location>
        <begin position="57"/>
        <end position="203"/>
    </location>
</feature>
<feature type="transmembrane region" description="Helical" evidence="6">
    <location>
        <begin position="21"/>
        <end position="43"/>
    </location>
</feature>
<dbReference type="InterPro" id="IPR013740">
    <property type="entry name" value="Redoxin"/>
</dbReference>
<evidence type="ECO:0000313" key="9">
    <source>
        <dbReference type="Proteomes" id="UP001294412"/>
    </source>
</evidence>
<dbReference type="InterPro" id="IPR050553">
    <property type="entry name" value="Thioredoxin_ResA/DsbE_sf"/>
</dbReference>
<name>A0ABU5HYK9_9HYPH</name>
<keyword evidence="3" id="KW-0201">Cytochrome c-type biogenesis</keyword>
<evidence type="ECO:0000256" key="1">
    <source>
        <dbReference type="ARBA" id="ARBA00004196"/>
    </source>
</evidence>
<dbReference type="InterPro" id="IPR036249">
    <property type="entry name" value="Thioredoxin-like_sf"/>
</dbReference>
<gene>
    <name evidence="8" type="ORF">U0C82_03480</name>
</gene>
<dbReference type="SUPFAM" id="SSF52833">
    <property type="entry name" value="Thioredoxin-like"/>
    <property type="match status" value="1"/>
</dbReference>
<accession>A0ABU5HYK9</accession>
<evidence type="ECO:0000256" key="2">
    <source>
        <dbReference type="ARBA" id="ARBA00007758"/>
    </source>
</evidence>